<sequence length="206" mass="22490">MSAGAFAGPSAAQLATDVLLRGTPQLTTGPFYPVLRPLDEDADLTRLRGRAGLAKGQIIDVAGRVLTEAGRPIKGAKLDLWQANAFGRYDHPADPAKAQLDPAFQGAALLKTDREGRFRFRTVLPAPYGNRARHIHFDVTGKRRRLVTQMFFPSEPNERDNLYRNIFTQAQKEAAVGRLAPAPTDNGTPLYLWDVVLVGEPDTATG</sequence>
<dbReference type="InterPro" id="IPR000627">
    <property type="entry name" value="Intradiol_dOase_C"/>
</dbReference>
<dbReference type="PROSITE" id="PS00083">
    <property type="entry name" value="INTRADIOL_DIOXYGENAS"/>
    <property type="match status" value="1"/>
</dbReference>
<evidence type="ECO:0000256" key="2">
    <source>
        <dbReference type="ARBA" id="ARBA00022964"/>
    </source>
</evidence>
<organism evidence="5">
    <name type="scientific">uncultured Sphingomonadaceae bacterium</name>
    <dbReference type="NCBI Taxonomy" id="169976"/>
    <lineage>
        <taxon>Bacteria</taxon>
        <taxon>Pseudomonadati</taxon>
        <taxon>Pseudomonadota</taxon>
        <taxon>Alphaproteobacteria</taxon>
        <taxon>Sphingomonadales</taxon>
        <taxon>Sphingomonadaceae</taxon>
        <taxon>environmental samples</taxon>
    </lineage>
</organism>
<evidence type="ECO:0000259" key="4">
    <source>
        <dbReference type="PROSITE" id="PS00083"/>
    </source>
</evidence>
<dbReference type="AlphaFoldDB" id="A0A6J4TN48"/>
<comment type="similarity">
    <text evidence="1">Belongs to the intradiol ring-cleavage dioxygenase family.</text>
</comment>
<dbReference type="PANTHER" id="PTHR33711">
    <property type="entry name" value="DIOXYGENASE, PUTATIVE (AFU_ORTHOLOGUE AFUA_2G02910)-RELATED"/>
    <property type="match status" value="1"/>
</dbReference>
<evidence type="ECO:0000313" key="5">
    <source>
        <dbReference type="EMBL" id="CAA9526871.1"/>
    </source>
</evidence>
<dbReference type="SUPFAM" id="SSF49482">
    <property type="entry name" value="Aromatic compound dioxygenase"/>
    <property type="match status" value="1"/>
</dbReference>
<dbReference type="InterPro" id="IPR015889">
    <property type="entry name" value="Intradiol_dOase_core"/>
</dbReference>
<dbReference type="EMBL" id="CADCVX010000464">
    <property type="protein sequence ID" value="CAA9526871.1"/>
    <property type="molecule type" value="Genomic_DNA"/>
</dbReference>
<proteinExistence type="inferred from homology"/>
<dbReference type="InterPro" id="IPR050770">
    <property type="entry name" value="Intradiol_RC_Dioxygenase"/>
</dbReference>
<name>A0A6J4TN48_9SPHN</name>
<accession>A0A6J4TN48</accession>
<dbReference type="GO" id="GO:0008199">
    <property type="term" value="F:ferric iron binding"/>
    <property type="evidence" value="ECO:0007669"/>
    <property type="project" value="InterPro"/>
</dbReference>
<evidence type="ECO:0000256" key="1">
    <source>
        <dbReference type="ARBA" id="ARBA00007825"/>
    </source>
</evidence>
<protein>
    <recommendedName>
        <fullName evidence="4">Intradiol ring-cleavage dioxygenases domain-containing protein</fullName>
    </recommendedName>
</protein>
<dbReference type="Pfam" id="PF00775">
    <property type="entry name" value="Dioxygenase_C"/>
    <property type="match status" value="1"/>
</dbReference>
<dbReference type="GO" id="GO:0016702">
    <property type="term" value="F:oxidoreductase activity, acting on single donors with incorporation of molecular oxygen, incorporation of two atoms of oxygen"/>
    <property type="evidence" value="ECO:0007669"/>
    <property type="project" value="InterPro"/>
</dbReference>
<feature type="domain" description="Intradiol ring-cleavage dioxygenases" evidence="4">
    <location>
        <begin position="61"/>
        <end position="89"/>
    </location>
</feature>
<keyword evidence="3" id="KW-0560">Oxidoreductase</keyword>
<reference evidence="5" key="1">
    <citation type="submission" date="2020-02" db="EMBL/GenBank/DDBJ databases">
        <authorList>
            <person name="Meier V. D."/>
        </authorList>
    </citation>
    <scope>NUCLEOTIDE SEQUENCE</scope>
    <source>
        <strain evidence="5">AVDCRST_MAG91</strain>
    </source>
</reference>
<keyword evidence="2" id="KW-0223">Dioxygenase</keyword>
<gene>
    <name evidence="5" type="ORF">AVDCRST_MAG91-2612</name>
</gene>
<evidence type="ECO:0000256" key="3">
    <source>
        <dbReference type="ARBA" id="ARBA00023002"/>
    </source>
</evidence>
<dbReference type="Gene3D" id="2.60.130.10">
    <property type="entry name" value="Aromatic compound dioxygenase"/>
    <property type="match status" value="1"/>
</dbReference>
<dbReference type="PANTHER" id="PTHR33711:SF10">
    <property type="entry name" value="INTRADIOL RING-CLEAVAGE DIOXYGENASES DOMAIN-CONTAINING PROTEIN"/>
    <property type="match status" value="1"/>
</dbReference>